<sequence>MAANYTQETTEEDASDLCFPKEFENSEALLISEVGLLLEHRSNQNENCEDEQPLSDVFHKTREYCRRFSKLKSNDFIMRVRGFLLQKKLHKFELVSLANLCPETAEEAKALIPSLEGRFEDEELKDILEEIHTTISFQG</sequence>
<evidence type="ECO:0000313" key="3">
    <source>
        <dbReference type="EMBL" id="CAG7834123.1"/>
    </source>
</evidence>
<dbReference type="InterPro" id="IPR045222">
    <property type="entry name" value="Rpb4-like"/>
</dbReference>
<dbReference type="InterPro" id="IPR005574">
    <property type="entry name" value="Rpb4/RPC9"/>
</dbReference>
<feature type="domain" description="RNA polymerase Rpb4/RPC9 core" evidence="2">
    <location>
        <begin position="21"/>
        <end position="138"/>
    </location>
</feature>
<dbReference type="AlphaFoldDB" id="A0A8J2LF89"/>
<keyword evidence="4" id="KW-1185">Reference proteome</keyword>
<dbReference type="EMBL" id="CAJVCH010570120">
    <property type="protein sequence ID" value="CAG7834123.1"/>
    <property type="molecule type" value="Genomic_DNA"/>
</dbReference>
<comment type="caution">
    <text evidence="3">The sequence shown here is derived from an EMBL/GenBank/DDBJ whole genome shotgun (WGS) entry which is preliminary data.</text>
</comment>
<name>A0A8J2LF89_9HEXA</name>
<comment type="similarity">
    <text evidence="1">Belongs to the eukaryotic RPB4 RNA polymerase subunit family.</text>
</comment>
<evidence type="ECO:0000256" key="1">
    <source>
        <dbReference type="ARBA" id="ARBA00025724"/>
    </source>
</evidence>
<dbReference type="InterPro" id="IPR006590">
    <property type="entry name" value="RNA_pol_Rpb4/RPC9_core"/>
</dbReference>
<organism evidence="3 4">
    <name type="scientific">Allacma fusca</name>
    <dbReference type="NCBI Taxonomy" id="39272"/>
    <lineage>
        <taxon>Eukaryota</taxon>
        <taxon>Metazoa</taxon>
        <taxon>Ecdysozoa</taxon>
        <taxon>Arthropoda</taxon>
        <taxon>Hexapoda</taxon>
        <taxon>Collembola</taxon>
        <taxon>Symphypleona</taxon>
        <taxon>Sminthuridae</taxon>
        <taxon>Allacma</taxon>
    </lineage>
</organism>
<dbReference type="GO" id="GO:0005634">
    <property type="term" value="C:nucleus"/>
    <property type="evidence" value="ECO:0007669"/>
    <property type="project" value="UniProtKB-ARBA"/>
</dbReference>
<accession>A0A8J2LF89</accession>
<reference evidence="3" key="1">
    <citation type="submission" date="2021-06" db="EMBL/GenBank/DDBJ databases">
        <authorList>
            <person name="Hodson N. C."/>
            <person name="Mongue J. A."/>
            <person name="Jaron S. K."/>
        </authorList>
    </citation>
    <scope>NUCLEOTIDE SEQUENCE</scope>
</reference>
<dbReference type="OrthoDB" id="2186918at2759"/>
<protein>
    <recommendedName>
        <fullName evidence="2">RNA polymerase Rpb4/RPC9 core domain-containing protein</fullName>
    </recommendedName>
</protein>
<dbReference type="SMART" id="SM00657">
    <property type="entry name" value="RPOL4c"/>
    <property type="match status" value="1"/>
</dbReference>
<dbReference type="PANTHER" id="PTHR21297">
    <property type="entry name" value="DNA-DIRECTED RNA POLYMERASE II"/>
    <property type="match status" value="1"/>
</dbReference>
<evidence type="ECO:0000259" key="2">
    <source>
        <dbReference type="SMART" id="SM00657"/>
    </source>
</evidence>
<gene>
    <name evidence="3" type="ORF">AFUS01_LOCUS43660</name>
</gene>
<dbReference type="GO" id="GO:0030880">
    <property type="term" value="C:RNA polymerase complex"/>
    <property type="evidence" value="ECO:0007669"/>
    <property type="project" value="InterPro"/>
</dbReference>
<dbReference type="Pfam" id="PF03874">
    <property type="entry name" value="RNA_pol_Rpb4"/>
    <property type="match status" value="1"/>
</dbReference>
<evidence type="ECO:0000313" key="4">
    <source>
        <dbReference type="Proteomes" id="UP000708208"/>
    </source>
</evidence>
<dbReference type="Proteomes" id="UP000708208">
    <property type="component" value="Unassembled WGS sequence"/>
</dbReference>
<dbReference type="GO" id="GO:0006352">
    <property type="term" value="P:DNA-templated transcription initiation"/>
    <property type="evidence" value="ECO:0007669"/>
    <property type="project" value="InterPro"/>
</dbReference>
<proteinExistence type="inferred from homology"/>